<dbReference type="InterPro" id="IPR016181">
    <property type="entry name" value="Acyl_CoA_acyltransferase"/>
</dbReference>
<dbReference type="KEGG" id="aasc:A4S02_02915"/>
<dbReference type="EMBL" id="CP015164">
    <property type="protein sequence ID" value="AOW45896.1"/>
    <property type="molecule type" value="Genomic_DNA"/>
</dbReference>
<accession>A0A1D8QU93</accession>
<proteinExistence type="predicted"/>
<sequence length="193" mass="22200">MITDLNFNAESATRMKVVVTFMRMFSPPQHVALALPEGWHMQERIRPDVAGYRLLQDRVGRDYCWWMRQAASDTTLARFLETAPVNIGLLRQKQQIRGFFELDLADPQSVNLSYFGLFPEAIGQRVGRAFLDNVLHLAWRGGPRSVRVNTCTADHPRALALYQQAGFKVMRRVEEIWDVPDRLGIPVPQHLRV</sequence>
<evidence type="ECO:0000259" key="1">
    <source>
        <dbReference type="PROSITE" id="PS51186"/>
    </source>
</evidence>
<dbReference type="RefSeq" id="WP_070322900.1">
    <property type="nucleotide sequence ID" value="NZ_CP015164.1"/>
</dbReference>
<feature type="domain" description="N-acetyltransferase" evidence="1">
    <location>
        <begin position="50"/>
        <end position="186"/>
    </location>
</feature>
<keyword evidence="2" id="KW-0808">Transferase</keyword>
<name>A0A1D8QU93_9PROT</name>
<dbReference type="Pfam" id="PF00583">
    <property type="entry name" value="Acetyltransf_1"/>
    <property type="match status" value="1"/>
</dbReference>
<dbReference type="InterPro" id="IPR000182">
    <property type="entry name" value="GNAT_dom"/>
</dbReference>
<evidence type="ECO:0000313" key="2">
    <source>
        <dbReference type="EMBL" id="AOW45896.1"/>
    </source>
</evidence>
<protein>
    <submittedName>
        <fullName evidence="2">Acetyltransferase</fullName>
    </submittedName>
</protein>
<dbReference type="GO" id="GO:0016747">
    <property type="term" value="F:acyltransferase activity, transferring groups other than amino-acyl groups"/>
    <property type="evidence" value="ECO:0007669"/>
    <property type="project" value="InterPro"/>
</dbReference>
<dbReference type="Proteomes" id="UP000175973">
    <property type="component" value="Chromosome"/>
</dbReference>
<dbReference type="Gene3D" id="3.40.630.30">
    <property type="match status" value="1"/>
</dbReference>
<evidence type="ECO:0000313" key="3">
    <source>
        <dbReference type="Proteomes" id="UP000175973"/>
    </source>
</evidence>
<dbReference type="SUPFAM" id="SSF55729">
    <property type="entry name" value="Acyl-CoA N-acyltransferases (Nat)"/>
    <property type="match status" value="1"/>
</dbReference>
<keyword evidence="3" id="KW-1185">Reference proteome</keyword>
<reference evidence="3" key="1">
    <citation type="submission" date="2016-04" db="EMBL/GenBank/DDBJ databases">
        <authorList>
            <person name="Jeon C.O."/>
            <person name="Cho G.Y."/>
            <person name="Jeong H.I."/>
            <person name="Kim K.H."/>
        </authorList>
    </citation>
    <scope>NUCLEOTIDE SEQUENCE [LARGE SCALE GENOMIC DNA]</scope>
    <source>
        <strain evidence="3">LMG 1590</strain>
    </source>
</reference>
<gene>
    <name evidence="2" type="ORF">A4S02_02915</name>
</gene>
<organism evidence="2 3">
    <name type="scientific">Acetobacter ascendens</name>
    <dbReference type="NCBI Taxonomy" id="481146"/>
    <lineage>
        <taxon>Bacteria</taxon>
        <taxon>Pseudomonadati</taxon>
        <taxon>Pseudomonadota</taxon>
        <taxon>Alphaproteobacteria</taxon>
        <taxon>Acetobacterales</taxon>
        <taxon>Acetobacteraceae</taxon>
        <taxon>Acetobacter</taxon>
    </lineage>
</organism>
<dbReference type="AlphaFoldDB" id="A0A1D8QU93"/>
<dbReference type="PROSITE" id="PS51186">
    <property type="entry name" value="GNAT"/>
    <property type="match status" value="1"/>
</dbReference>